<name>A0A9Q2XMK1_9PSED</name>
<proteinExistence type="predicted"/>
<dbReference type="AlphaFoldDB" id="A0A9Q2XMK1"/>
<reference evidence="1" key="1">
    <citation type="journal article" date="2022" name="Int. J. Syst. Evol. Microbiol.">
        <title>Pseudomonas aegrilactucae sp. nov. and Pseudomonas morbosilactucae sp. nov., pathogens causing bacterial rot of lettuce in Japan.</title>
        <authorList>
            <person name="Sawada H."/>
            <person name="Fujikawa T."/>
            <person name="Satou M."/>
        </authorList>
    </citation>
    <scope>NUCLEOTIDE SEQUENCE</scope>
    <source>
        <strain evidence="1">MAFF 301350</strain>
    </source>
</reference>
<gene>
    <name evidence="1" type="ORF">KUO17_17845</name>
</gene>
<protein>
    <submittedName>
        <fullName evidence="1">Uncharacterized protein</fullName>
    </submittedName>
</protein>
<evidence type="ECO:0000313" key="1">
    <source>
        <dbReference type="EMBL" id="MBV6288866.1"/>
    </source>
</evidence>
<dbReference type="EMBL" id="JAHTBI010000064">
    <property type="protein sequence ID" value="MBV6288866.1"/>
    <property type="molecule type" value="Genomic_DNA"/>
</dbReference>
<organism evidence="1 2">
    <name type="scientific">Pseudomonas aegrilactucae</name>
    <dbReference type="NCBI Taxonomy" id="2854028"/>
    <lineage>
        <taxon>Bacteria</taxon>
        <taxon>Pseudomonadati</taxon>
        <taxon>Pseudomonadota</taxon>
        <taxon>Gammaproteobacteria</taxon>
        <taxon>Pseudomonadales</taxon>
        <taxon>Pseudomonadaceae</taxon>
        <taxon>Pseudomonas</taxon>
    </lineage>
</organism>
<comment type="caution">
    <text evidence="1">The sequence shown here is derived from an EMBL/GenBank/DDBJ whole genome shotgun (WGS) entry which is preliminary data.</text>
</comment>
<dbReference type="Proteomes" id="UP001106592">
    <property type="component" value="Unassembled WGS sequence"/>
</dbReference>
<evidence type="ECO:0000313" key="2">
    <source>
        <dbReference type="Proteomes" id="UP001106592"/>
    </source>
</evidence>
<keyword evidence="2" id="KW-1185">Reference proteome</keyword>
<accession>A0A9Q2XMK1</accession>
<sequence length="333" mass="37518">MNLNPGLEFLASDEAAVPAGVGTRCAVANVRWEKAVSDERAKEYNVYVGDVATHSDWRAEHKSYLGSFVHMPQDFPRAPECFMAVNSQAHLNENLDNTYLLRLESLGYLFENTLISEVANDFWQRFFRSQRDLRKDKLTDNDEALRTEFVTQWNAQRTQVRPLFATFLNDFGGDLDKLVKEDWAHILRDRLGLTHWPSTVGKSLPVALMCYTMDEVRDARSAANRKGAVASFTRPTVLDSEMSAAFIPAPLHPGGKSYGYTLDLASDMVIPDTFTPELLTFPIQYHPRHIKALGFITCEHALTKDEDIFTARNLHVQGLQRLSGCSAFGEVLA</sequence>
<dbReference type="RefSeq" id="WP_217976853.1">
    <property type="nucleotide sequence ID" value="NZ_JAHTBI010000064.1"/>
</dbReference>
<reference evidence="1" key="2">
    <citation type="journal article" date="2023" name="Plant Pathol.">
        <title>Dismantling and reorganizing Pseudomonas marginalis sensu#lato.</title>
        <authorList>
            <person name="Sawada H."/>
            <person name="Fujikawa T."/>
            <person name="Satou M."/>
        </authorList>
    </citation>
    <scope>NUCLEOTIDE SEQUENCE</scope>
    <source>
        <strain evidence="1">MAFF 301350</strain>
    </source>
</reference>